<feature type="compositionally biased region" description="Basic residues" evidence="10">
    <location>
        <begin position="606"/>
        <end position="616"/>
    </location>
</feature>
<dbReference type="PROSITE" id="PS50172">
    <property type="entry name" value="BRCT"/>
    <property type="match status" value="1"/>
</dbReference>
<keyword evidence="3 9" id="KW-0378">Hydrolase</keyword>
<dbReference type="CDD" id="cd17729">
    <property type="entry name" value="BRCT_CTDP1"/>
    <property type="match status" value="1"/>
</dbReference>
<dbReference type="SUPFAM" id="SSF52113">
    <property type="entry name" value="BRCT domain"/>
    <property type="match status" value="1"/>
</dbReference>
<dbReference type="GO" id="GO:0005634">
    <property type="term" value="C:nucleus"/>
    <property type="evidence" value="ECO:0007669"/>
    <property type="project" value="UniProtKB-SubCell"/>
</dbReference>
<dbReference type="SMART" id="SM00577">
    <property type="entry name" value="CPDc"/>
    <property type="match status" value="1"/>
</dbReference>
<evidence type="ECO:0000259" key="12">
    <source>
        <dbReference type="PROSITE" id="PS50969"/>
    </source>
</evidence>
<feature type="region of interest" description="Disordered" evidence="10">
    <location>
        <begin position="584"/>
        <end position="648"/>
    </location>
</feature>
<dbReference type="Gene3D" id="3.40.50.1000">
    <property type="entry name" value="HAD superfamily/HAD-like"/>
    <property type="match status" value="1"/>
</dbReference>
<evidence type="ECO:0000313" key="14">
    <source>
        <dbReference type="RefSeq" id="XP_022082328.1"/>
    </source>
</evidence>
<dbReference type="KEGG" id="aplc:110974771"/>
<dbReference type="OMA" id="FMDTINP"/>
<dbReference type="InterPro" id="IPR004274">
    <property type="entry name" value="FCP1_dom"/>
</dbReference>
<comment type="catalytic activity">
    <reaction evidence="8 9">
        <text>O-phospho-L-threonyl-[protein] + H2O = L-threonyl-[protein] + phosphate</text>
        <dbReference type="Rhea" id="RHEA:47004"/>
        <dbReference type="Rhea" id="RHEA-COMP:11060"/>
        <dbReference type="Rhea" id="RHEA-COMP:11605"/>
        <dbReference type="ChEBI" id="CHEBI:15377"/>
        <dbReference type="ChEBI" id="CHEBI:30013"/>
        <dbReference type="ChEBI" id="CHEBI:43474"/>
        <dbReference type="ChEBI" id="CHEBI:61977"/>
        <dbReference type="EC" id="3.1.3.16"/>
    </reaction>
</comment>
<dbReference type="Proteomes" id="UP000694845">
    <property type="component" value="Unplaced"/>
</dbReference>
<dbReference type="SMART" id="SM00292">
    <property type="entry name" value="BRCT"/>
    <property type="match status" value="1"/>
</dbReference>
<comment type="subcellular location">
    <subcellularLocation>
        <location evidence="1 9">Nucleus</location>
    </subcellularLocation>
</comment>
<evidence type="ECO:0000256" key="9">
    <source>
        <dbReference type="RuleBase" id="RU366066"/>
    </source>
</evidence>
<dbReference type="NCBIfam" id="TIGR02250">
    <property type="entry name" value="FCP1_euk"/>
    <property type="match status" value="1"/>
</dbReference>
<dbReference type="CTD" id="9150"/>
<dbReference type="GeneID" id="110974771"/>
<dbReference type="InterPro" id="IPR039189">
    <property type="entry name" value="Fcp1"/>
</dbReference>
<reference evidence="14" key="1">
    <citation type="submission" date="2025-08" db="UniProtKB">
        <authorList>
            <consortium name="RefSeq"/>
        </authorList>
    </citation>
    <scope>IDENTIFICATION</scope>
</reference>
<dbReference type="Pfam" id="PF03031">
    <property type="entry name" value="NIF"/>
    <property type="match status" value="1"/>
</dbReference>
<gene>
    <name evidence="14" type="primary">LOC110974771</name>
</gene>
<keyword evidence="4" id="KW-0904">Protein phosphatase</keyword>
<dbReference type="FunFam" id="3.40.50.10190:FF:000007">
    <property type="entry name" value="RNA polymerase II subunit A C-terminal domain phosphatase"/>
    <property type="match status" value="1"/>
</dbReference>
<protein>
    <recommendedName>
        <fullName evidence="6 9">RNA polymerase II subunit A C-terminal domain phosphatase</fullName>
        <ecNumber evidence="2 9">3.1.3.16</ecNumber>
    </recommendedName>
</protein>
<feature type="domain" description="BRCT" evidence="11">
    <location>
        <begin position="475"/>
        <end position="578"/>
    </location>
</feature>
<feature type="compositionally biased region" description="Acidic residues" evidence="10">
    <location>
        <begin position="675"/>
        <end position="688"/>
    </location>
</feature>
<evidence type="ECO:0000256" key="3">
    <source>
        <dbReference type="ARBA" id="ARBA00022801"/>
    </source>
</evidence>
<evidence type="ECO:0000256" key="5">
    <source>
        <dbReference type="ARBA" id="ARBA00023242"/>
    </source>
</evidence>
<feature type="region of interest" description="Disordered" evidence="10">
    <location>
        <begin position="305"/>
        <end position="413"/>
    </location>
</feature>
<evidence type="ECO:0000256" key="8">
    <source>
        <dbReference type="ARBA" id="ARBA00048336"/>
    </source>
</evidence>
<feature type="region of interest" description="Disordered" evidence="10">
    <location>
        <begin position="675"/>
        <end position="782"/>
    </location>
</feature>
<dbReference type="Pfam" id="PF00533">
    <property type="entry name" value="BRCT"/>
    <property type="match status" value="1"/>
</dbReference>
<evidence type="ECO:0000256" key="1">
    <source>
        <dbReference type="ARBA" id="ARBA00004123"/>
    </source>
</evidence>
<evidence type="ECO:0000256" key="7">
    <source>
        <dbReference type="ARBA" id="ARBA00047761"/>
    </source>
</evidence>
<comment type="function">
    <text evidence="9">This promotes the activity of RNA polymerase II.</text>
</comment>
<dbReference type="Gene3D" id="1.10.287.10">
    <property type="entry name" value="S15/NS1, RNA-binding"/>
    <property type="match status" value="1"/>
</dbReference>
<feature type="compositionally biased region" description="Polar residues" evidence="10">
    <location>
        <begin position="394"/>
        <end position="412"/>
    </location>
</feature>
<dbReference type="InterPro" id="IPR011947">
    <property type="entry name" value="FCP1_euk"/>
</dbReference>
<dbReference type="InterPro" id="IPR023214">
    <property type="entry name" value="HAD_sf"/>
</dbReference>
<dbReference type="InterPro" id="IPR001357">
    <property type="entry name" value="BRCT_dom"/>
</dbReference>
<dbReference type="Gene3D" id="2.40.50.100">
    <property type="match status" value="1"/>
</dbReference>
<feature type="compositionally biased region" description="Basic and acidic residues" evidence="10">
    <location>
        <begin position="620"/>
        <end position="641"/>
    </location>
</feature>
<feature type="compositionally biased region" description="Basic and acidic residues" evidence="10">
    <location>
        <begin position="346"/>
        <end position="381"/>
    </location>
</feature>
<evidence type="ECO:0000256" key="2">
    <source>
        <dbReference type="ARBA" id="ARBA00013081"/>
    </source>
</evidence>
<proteinExistence type="predicted"/>
<evidence type="ECO:0000256" key="4">
    <source>
        <dbReference type="ARBA" id="ARBA00022912"/>
    </source>
</evidence>
<dbReference type="RefSeq" id="XP_022082328.1">
    <property type="nucleotide sequence ID" value="XM_022226636.1"/>
</dbReference>
<evidence type="ECO:0000313" key="13">
    <source>
        <dbReference type="Proteomes" id="UP000694845"/>
    </source>
</evidence>
<sequence>MAENLMDFSLPSESVCKILKLKVKPKATISKGTIIAIYALHTNGQGEHDGNETLKFKSEHFGTVEELLVNEGDVVHPGTTIMKVSICSHPTVMKDMCAECGADLREAQGLPGQRRQATTASVAMVHSIPELQVSKEEAYELAKLDEQRLLKNRKLVLVVDLDQTIIHTTMDNVAPNLPGVCHFQLWGQGKHLPWYHTKMRPGYRAFLEKAATLYELHIFTMGARLYAHTIASYLDPEKKYFSHRILSRDECFDPNLKTANLRSIFPSGDNMVVIIDDRDDVWNYAPNLILVPPYRYFQGTGDINAPPGMPKKDFKATVAGKQAEKEVEETAKESEIEESDAVQTKDASDAEKQTIKDEVVASLVDKGDPFGDKPTLHEQTKDSTQPVEVDGNPKNPQSNADTTQENGDQNPGQIVEEKKKVQEESDDSDDYFLYLEDILERIHKEFYDAYDHLQKNPECENKPSIPDLKIILPALKQKVLAGVNLVFSGVFPTNMNPEQSKAWKVASALGARISPGIICGVKGSASPANATTHLVAAKAGTSKVHTAQRAKSIHIVTPEWLWCCWERWQRVDEHLFKLCPGHVRQSSKSSSRASTPGTSDSETARRLAKNKGKQAGKARVPPDREGDVKRRKLSPDSRADDGGSEGMDAAPAAIKSRQLSLSVEYNPVYSFSSEELESMDREVEDIFDESSSSDSAEDVRSNEESLGSITQAISSSSDESLTAESPRGWTKKRKRRRDSDSDSEQDSTDSSSSAGLSDSEPSSSDEDRMAAEIDDLLTYSKS</sequence>
<feature type="compositionally biased region" description="Basic and acidic residues" evidence="10">
    <location>
        <begin position="322"/>
        <end position="334"/>
    </location>
</feature>
<feature type="compositionally biased region" description="Low complexity" evidence="10">
    <location>
        <begin position="714"/>
        <end position="725"/>
    </location>
</feature>
<dbReference type="PROSITE" id="PS50969">
    <property type="entry name" value="FCP1"/>
    <property type="match status" value="1"/>
</dbReference>
<dbReference type="GO" id="GO:0008420">
    <property type="term" value="F:RNA polymerase II CTD heptapeptide repeat phosphatase activity"/>
    <property type="evidence" value="ECO:0007669"/>
    <property type="project" value="UniProtKB-UniRule"/>
</dbReference>
<dbReference type="AlphaFoldDB" id="A0A8B7XND0"/>
<name>A0A8B7XND0_ACAPL</name>
<evidence type="ECO:0000256" key="6">
    <source>
        <dbReference type="ARBA" id="ARBA00040602"/>
    </source>
</evidence>
<evidence type="ECO:0000259" key="11">
    <source>
        <dbReference type="PROSITE" id="PS50172"/>
    </source>
</evidence>
<dbReference type="EC" id="3.1.3.16" evidence="2 9"/>
<organism evidence="13 14">
    <name type="scientific">Acanthaster planci</name>
    <name type="common">Crown-of-thorns starfish</name>
    <dbReference type="NCBI Taxonomy" id="133434"/>
    <lineage>
        <taxon>Eukaryota</taxon>
        <taxon>Metazoa</taxon>
        <taxon>Echinodermata</taxon>
        <taxon>Eleutherozoa</taxon>
        <taxon>Asterozoa</taxon>
        <taxon>Asteroidea</taxon>
        <taxon>Valvatacea</taxon>
        <taxon>Valvatida</taxon>
        <taxon>Acanthasteridae</taxon>
        <taxon>Acanthaster</taxon>
    </lineage>
</organism>
<dbReference type="CDD" id="cd07521">
    <property type="entry name" value="HAD_FCP1-like"/>
    <property type="match status" value="1"/>
</dbReference>
<accession>A0A8B7XND0</accession>
<dbReference type="InterPro" id="IPR036420">
    <property type="entry name" value="BRCT_dom_sf"/>
</dbReference>
<keyword evidence="13" id="KW-1185">Reference proteome</keyword>
<dbReference type="PANTHER" id="PTHR23081">
    <property type="entry name" value="RNA POLYMERASE II CTD PHOSPHATASE"/>
    <property type="match status" value="1"/>
</dbReference>
<dbReference type="SUPFAM" id="SSF56784">
    <property type="entry name" value="HAD-like"/>
    <property type="match status" value="1"/>
</dbReference>
<feature type="compositionally biased region" description="Low complexity" evidence="10">
    <location>
        <begin position="586"/>
        <end position="601"/>
    </location>
</feature>
<evidence type="ECO:0000256" key="10">
    <source>
        <dbReference type="SAM" id="MobiDB-lite"/>
    </source>
</evidence>
<comment type="catalytic activity">
    <reaction evidence="7 9">
        <text>O-phospho-L-seryl-[protein] + H2O = L-seryl-[protein] + phosphate</text>
        <dbReference type="Rhea" id="RHEA:20629"/>
        <dbReference type="Rhea" id="RHEA-COMP:9863"/>
        <dbReference type="Rhea" id="RHEA-COMP:11604"/>
        <dbReference type="ChEBI" id="CHEBI:15377"/>
        <dbReference type="ChEBI" id="CHEBI:29999"/>
        <dbReference type="ChEBI" id="CHEBI:43474"/>
        <dbReference type="ChEBI" id="CHEBI:83421"/>
        <dbReference type="EC" id="3.1.3.16"/>
    </reaction>
</comment>
<dbReference type="OrthoDB" id="10249888at2759"/>
<feature type="compositionally biased region" description="Low complexity" evidence="10">
    <location>
        <begin position="748"/>
        <end position="762"/>
    </location>
</feature>
<dbReference type="Gene3D" id="3.40.50.10190">
    <property type="entry name" value="BRCT domain"/>
    <property type="match status" value="1"/>
</dbReference>
<dbReference type="InterPro" id="IPR036412">
    <property type="entry name" value="HAD-like_sf"/>
</dbReference>
<dbReference type="InterPro" id="IPR015388">
    <property type="entry name" value="FCP1_C"/>
</dbReference>
<dbReference type="PANTHER" id="PTHR23081:SF36">
    <property type="entry name" value="RNA POLYMERASE II SUBUNIT A C-TERMINAL DOMAIN PHOSPHATASE"/>
    <property type="match status" value="1"/>
</dbReference>
<feature type="compositionally biased region" description="Polar residues" evidence="10">
    <location>
        <begin position="704"/>
        <end position="713"/>
    </location>
</feature>
<feature type="domain" description="FCP1 homology" evidence="12">
    <location>
        <begin position="150"/>
        <end position="317"/>
    </location>
</feature>
<keyword evidence="5 9" id="KW-0539">Nucleus</keyword>
<dbReference type="Pfam" id="PF09309">
    <property type="entry name" value="FCP1_C"/>
    <property type="match status" value="1"/>
</dbReference>